<dbReference type="OrthoDB" id="3535759at2"/>
<organism evidence="2 3">
    <name type="scientific">Amycolatopsis saalfeldensis</name>
    <dbReference type="NCBI Taxonomy" id="394193"/>
    <lineage>
        <taxon>Bacteria</taxon>
        <taxon>Bacillati</taxon>
        <taxon>Actinomycetota</taxon>
        <taxon>Actinomycetes</taxon>
        <taxon>Pseudonocardiales</taxon>
        <taxon>Pseudonocardiaceae</taxon>
        <taxon>Amycolatopsis</taxon>
    </lineage>
</organism>
<feature type="compositionally biased region" description="Acidic residues" evidence="1">
    <location>
        <begin position="223"/>
        <end position="233"/>
    </location>
</feature>
<name>A0A1H8YP71_9PSEU</name>
<dbReference type="STRING" id="394193.SAMN04489732_13435"/>
<protein>
    <recommendedName>
        <fullName evidence="4">DUF4913 domain-containing protein</fullName>
    </recommendedName>
</protein>
<dbReference type="RefSeq" id="WP_091628986.1">
    <property type="nucleotide sequence ID" value="NZ_FOEF01000034.1"/>
</dbReference>
<accession>A0A1H8YP71</accession>
<keyword evidence="3" id="KW-1185">Reference proteome</keyword>
<evidence type="ECO:0000256" key="1">
    <source>
        <dbReference type="SAM" id="MobiDB-lite"/>
    </source>
</evidence>
<reference evidence="2 3" key="1">
    <citation type="submission" date="2016-10" db="EMBL/GenBank/DDBJ databases">
        <authorList>
            <person name="de Groot N.N."/>
        </authorList>
    </citation>
    <scope>NUCLEOTIDE SEQUENCE [LARGE SCALE GENOMIC DNA]</scope>
    <source>
        <strain evidence="2 3">DSM 44993</strain>
    </source>
</reference>
<gene>
    <name evidence="2" type="ORF">SAMN04489732_13435</name>
</gene>
<dbReference type="EMBL" id="FOEF01000034">
    <property type="protein sequence ID" value="SEP53980.1"/>
    <property type="molecule type" value="Genomic_DNA"/>
</dbReference>
<proteinExistence type="predicted"/>
<feature type="region of interest" description="Disordered" evidence="1">
    <location>
        <begin position="212"/>
        <end position="260"/>
    </location>
</feature>
<feature type="compositionally biased region" description="Basic and acidic residues" evidence="1">
    <location>
        <begin position="212"/>
        <end position="222"/>
    </location>
</feature>
<evidence type="ECO:0000313" key="3">
    <source>
        <dbReference type="Proteomes" id="UP000198582"/>
    </source>
</evidence>
<dbReference type="Proteomes" id="UP000198582">
    <property type="component" value="Unassembled WGS sequence"/>
</dbReference>
<evidence type="ECO:0008006" key="4">
    <source>
        <dbReference type="Google" id="ProtNLM"/>
    </source>
</evidence>
<feature type="region of interest" description="Disordered" evidence="1">
    <location>
        <begin position="1"/>
        <end position="39"/>
    </location>
</feature>
<feature type="compositionally biased region" description="Basic and acidic residues" evidence="1">
    <location>
        <begin position="234"/>
        <end position="245"/>
    </location>
</feature>
<evidence type="ECO:0000313" key="2">
    <source>
        <dbReference type="EMBL" id="SEP53980.1"/>
    </source>
</evidence>
<sequence>MSKDPRHDSENDDVDGSADPGGTEQNPSTENDPEDEEPLPLLAPELLPEVVTELASTSEQHERQLGKLDATVSALDGTVTEQSDVLEQLTTTFAAFEEGLIEKVNQAKPSRWAWGWLTQDEARALWGETRWFVDWFIGRYPLTSAVSIPPCWYRHTVAVDELSDVYAAWREAYCGTSRPTTAMIAWRDRWLWPAITRLAAHANWRECKENRQHVEPSARQDLTDPDFEQFVDDDIAKRPEVRTKDMPWPIKTDSPAGRTA</sequence>
<dbReference type="AlphaFoldDB" id="A0A1H8YP71"/>